<dbReference type="OrthoDB" id="2518644at2759"/>
<feature type="domain" description="No apical meristem-associated C-terminal" evidence="2">
    <location>
        <begin position="120"/>
        <end position="324"/>
    </location>
</feature>
<dbReference type="PANTHER" id="PTHR45023:SF4">
    <property type="entry name" value="GLYCINE-RICH PROTEIN-RELATED"/>
    <property type="match status" value="1"/>
</dbReference>
<feature type="compositionally biased region" description="Polar residues" evidence="1">
    <location>
        <begin position="174"/>
        <end position="183"/>
    </location>
</feature>
<evidence type="ECO:0000256" key="1">
    <source>
        <dbReference type="SAM" id="MobiDB-lite"/>
    </source>
</evidence>
<protein>
    <recommendedName>
        <fullName evidence="2">No apical meristem-associated C-terminal domain-containing protein</fullName>
    </recommendedName>
</protein>
<feature type="region of interest" description="Disordered" evidence="1">
    <location>
        <begin position="165"/>
        <end position="248"/>
    </location>
</feature>
<name>E3L9F5_PUCGT</name>
<dbReference type="RefSeq" id="XP_003337599.1">
    <property type="nucleotide sequence ID" value="XM_003337551.2"/>
</dbReference>
<dbReference type="InParanoid" id="E3L9F5"/>
<dbReference type="AlphaFoldDB" id="E3L9F5"/>
<dbReference type="Pfam" id="PF14303">
    <property type="entry name" value="NAM-associated"/>
    <property type="match status" value="1"/>
</dbReference>
<gene>
    <name evidence="3" type="ORF">PGTG_19140</name>
</gene>
<dbReference type="EMBL" id="DS178384">
    <property type="protein sequence ID" value="EFP93180.1"/>
    <property type="molecule type" value="Genomic_DNA"/>
</dbReference>
<evidence type="ECO:0000313" key="3">
    <source>
        <dbReference type="EMBL" id="EFP93180.1"/>
    </source>
</evidence>
<dbReference type="GeneID" id="10543330"/>
<dbReference type="VEuPathDB" id="FungiDB:PGTG_19140"/>
<dbReference type="PANTHER" id="PTHR45023">
    <property type="match status" value="1"/>
</dbReference>
<dbReference type="OMA" id="MEMFQAR"/>
<evidence type="ECO:0000259" key="2">
    <source>
        <dbReference type="Pfam" id="PF14303"/>
    </source>
</evidence>
<accession>E3L9F5</accession>
<organism evidence="3 4">
    <name type="scientific">Puccinia graminis f. sp. tritici (strain CRL 75-36-700-3 / race SCCL)</name>
    <name type="common">Black stem rust fungus</name>
    <dbReference type="NCBI Taxonomy" id="418459"/>
    <lineage>
        <taxon>Eukaryota</taxon>
        <taxon>Fungi</taxon>
        <taxon>Dikarya</taxon>
        <taxon>Basidiomycota</taxon>
        <taxon>Pucciniomycotina</taxon>
        <taxon>Pucciniomycetes</taxon>
        <taxon>Pucciniales</taxon>
        <taxon>Pucciniaceae</taxon>
        <taxon>Puccinia</taxon>
    </lineage>
</organism>
<reference key="1">
    <citation type="submission" date="2007-01" db="EMBL/GenBank/DDBJ databases">
        <title>The Genome Sequence of Puccinia graminis f. sp. tritici Strain CRL 75-36-700-3.</title>
        <authorList>
            <consortium name="The Broad Institute Genome Sequencing Platform"/>
            <person name="Birren B."/>
            <person name="Lander E."/>
            <person name="Galagan J."/>
            <person name="Nusbaum C."/>
            <person name="Devon K."/>
            <person name="Cuomo C."/>
            <person name="Jaffe D."/>
            <person name="Butler J."/>
            <person name="Alvarez P."/>
            <person name="Gnerre S."/>
            <person name="Grabherr M."/>
            <person name="Mauceli E."/>
            <person name="Brockman W."/>
            <person name="Young S."/>
            <person name="LaButti K."/>
            <person name="Sykes S."/>
            <person name="DeCaprio D."/>
            <person name="Crawford M."/>
            <person name="Koehrsen M."/>
            <person name="Engels R."/>
            <person name="Montgomery P."/>
            <person name="Pearson M."/>
            <person name="Howarth C."/>
            <person name="Larson L."/>
            <person name="White J."/>
            <person name="Zeng Q."/>
            <person name="Kodira C."/>
            <person name="Yandava C."/>
            <person name="Alvarado L."/>
            <person name="O'Leary S."/>
            <person name="Szabo L."/>
            <person name="Dean R."/>
            <person name="Schein J."/>
        </authorList>
    </citation>
    <scope>NUCLEOTIDE SEQUENCE</scope>
    <source>
        <strain>CRL 75-36-700-3</strain>
    </source>
</reference>
<proteinExistence type="predicted"/>
<evidence type="ECO:0000313" key="4">
    <source>
        <dbReference type="Proteomes" id="UP000008783"/>
    </source>
</evidence>
<dbReference type="Proteomes" id="UP000008783">
    <property type="component" value="Unassembled WGS sequence"/>
</dbReference>
<dbReference type="HOGENOM" id="CLU_897540_0_0_1"/>
<dbReference type="KEGG" id="pgr:PGTG_19140"/>
<keyword evidence="4" id="KW-1185">Reference proteome</keyword>
<sequence>MDISSTPASTFVRRYSLPYTAAQDERLVLCWIEVSKLFRSKPGPNNQDDFWATLTVVYSHANMLSGGKDTISLRTRWEKIEQDTLKFSRYYYELKRQEGAETEKSVMKSAAARFVELDERPFEFEFLWSFHLRYQPKWMEGGKAAEGQSDADAAAVADVPATSGLESAIDSRHSSTTVLSQQDAPHHQGAHASSGASNLGNIAGVPSSGSPLTSRKEAPATSPVRAVMTESQRNKKMKKMPPPPTTMSNEERMLDAMAGWNEQVASNNALDLTSAEQERERIRIDARRLRLEQDSFDRSIIDKDLALLPDELARQFYRLKKKAILEKLSLAHTPQPAPSSAAVPSPPHPLLLAHPLSVFFDRSTGGSPFSFC</sequence>
<dbReference type="InterPro" id="IPR029466">
    <property type="entry name" value="NAM-associated_C"/>
</dbReference>
<reference evidence="4" key="2">
    <citation type="journal article" date="2011" name="Proc. Natl. Acad. Sci. U.S.A.">
        <title>Obligate biotrophy features unraveled by the genomic analysis of rust fungi.</title>
        <authorList>
            <person name="Duplessis S."/>
            <person name="Cuomo C.A."/>
            <person name="Lin Y.-C."/>
            <person name="Aerts A."/>
            <person name="Tisserant E."/>
            <person name="Veneault-Fourrey C."/>
            <person name="Joly D.L."/>
            <person name="Hacquard S."/>
            <person name="Amselem J."/>
            <person name="Cantarel B.L."/>
            <person name="Chiu R."/>
            <person name="Coutinho P.M."/>
            <person name="Feau N."/>
            <person name="Field M."/>
            <person name="Frey P."/>
            <person name="Gelhaye E."/>
            <person name="Goldberg J."/>
            <person name="Grabherr M.G."/>
            <person name="Kodira C.D."/>
            <person name="Kohler A."/>
            <person name="Kuees U."/>
            <person name="Lindquist E.A."/>
            <person name="Lucas S.M."/>
            <person name="Mago R."/>
            <person name="Mauceli E."/>
            <person name="Morin E."/>
            <person name="Murat C."/>
            <person name="Pangilinan J.L."/>
            <person name="Park R."/>
            <person name="Pearson M."/>
            <person name="Quesneville H."/>
            <person name="Rouhier N."/>
            <person name="Sakthikumar S."/>
            <person name="Salamov A.A."/>
            <person name="Schmutz J."/>
            <person name="Selles B."/>
            <person name="Shapiro H."/>
            <person name="Tanguay P."/>
            <person name="Tuskan G.A."/>
            <person name="Henrissat B."/>
            <person name="Van de Peer Y."/>
            <person name="Rouze P."/>
            <person name="Ellis J.G."/>
            <person name="Dodds P.N."/>
            <person name="Schein J.E."/>
            <person name="Zhong S."/>
            <person name="Hamelin R.C."/>
            <person name="Grigoriev I.V."/>
            <person name="Szabo L.J."/>
            <person name="Martin F."/>
        </authorList>
    </citation>
    <scope>NUCLEOTIDE SEQUENCE [LARGE SCALE GENOMIC DNA]</scope>
    <source>
        <strain evidence="4">CRL 75-36-700-3 / race SCCL</strain>
    </source>
</reference>